<keyword evidence="6" id="KW-1133">Transmembrane helix</keyword>
<keyword evidence="9" id="KW-1185">Reference proteome</keyword>
<evidence type="ECO:0000256" key="2">
    <source>
        <dbReference type="ARBA" id="ARBA00022670"/>
    </source>
</evidence>
<dbReference type="CDD" id="cd06782">
    <property type="entry name" value="cpPDZ_CPP-like"/>
    <property type="match status" value="1"/>
</dbReference>
<dbReference type="SUPFAM" id="SSF52096">
    <property type="entry name" value="ClpP/crotonase"/>
    <property type="match status" value="1"/>
</dbReference>
<evidence type="ECO:0000256" key="5">
    <source>
        <dbReference type="RuleBase" id="RU004404"/>
    </source>
</evidence>
<dbReference type="SMART" id="SM00228">
    <property type="entry name" value="PDZ"/>
    <property type="match status" value="1"/>
</dbReference>
<dbReference type="Pfam" id="PF01471">
    <property type="entry name" value="PG_binding_1"/>
    <property type="match status" value="1"/>
</dbReference>
<evidence type="ECO:0000313" key="9">
    <source>
        <dbReference type="Proteomes" id="UP001595755"/>
    </source>
</evidence>
<keyword evidence="6" id="KW-0812">Transmembrane</keyword>
<dbReference type="Gene3D" id="3.90.226.10">
    <property type="entry name" value="2-enoyl-CoA Hydratase, Chain A, domain 1"/>
    <property type="match status" value="1"/>
</dbReference>
<accession>A0ABV8S8N5</accession>
<dbReference type="InterPro" id="IPR029045">
    <property type="entry name" value="ClpP/crotonase-like_dom_sf"/>
</dbReference>
<dbReference type="RefSeq" id="WP_378126564.1">
    <property type="nucleotide sequence ID" value="NZ_JBHSED010000013.1"/>
</dbReference>
<dbReference type="InterPro" id="IPR036366">
    <property type="entry name" value="PGBDSf"/>
</dbReference>
<dbReference type="Proteomes" id="UP001595755">
    <property type="component" value="Unassembled WGS sequence"/>
</dbReference>
<protein>
    <submittedName>
        <fullName evidence="8">S41 family peptidase</fullName>
    </submittedName>
</protein>
<dbReference type="EMBL" id="JBHSED010000013">
    <property type="protein sequence ID" value="MFC4303390.1"/>
    <property type="molecule type" value="Genomic_DNA"/>
</dbReference>
<dbReference type="Pfam" id="PF22694">
    <property type="entry name" value="CtpB_N-like"/>
    <property type="match status" value="1"/>
</dbReference>
<evidence type="ECO:0000256" key="6">
    <source>
        <dbReference type="SAM" id="Phobius"/>
    </source>
</evidence>
<dbReference type="SMART" id="SM00245">
    <property type="entry name" value="TSPc"/>
    <property type="match status" value="1"/>
</dbReference>
<dbReference type="InterPro" id="IPR041489">
    <property type="entry name" value="PDZ_6"/>
</dbReference>
<dbReference type="NCBIfam" id="TIGR00225">
    <property type="entry name" value="prc"/>
    <property type="match status" value="1"/>
</dbReference>
<dbReference type="Gene3D" id="3.30.750.44">
    <property type="match status" value="1"/>
</dbReference>
<dbReference type="InterPro" id="IPR055210">
    <property type="entry name" value="CtpA/B_N"/>
</dbReference>
<dbReference type="SUPFAM" id="SSF50156">
    <property type="entry name" value="PDZ domain-like"/>
    <property type="match status" value="1"/>
</dbReference>
<dbReference type="InterPro" id="IPR002477">
    <property type="entry name" value="Peptidoglycan-bd-like"/>
</dbReference>
<proteinExistence type="inferred from homology"/>
<dbReference type="SUPFAM" id="SSF47090">
    <property type="entry name" value="PGBD-like"/>
    <property type="match status" value="1"/>
</dbReference>
<keyword evidence="3 5" id="KW-0378">Hydrolase</keyword>
<evidence type="ECO:0000313" key="8">
    <source>
        <dbReference type="EMBL" id="MFC4303390.1"/>
    </source>
</evidence>
<dbReference type="Pfam" id="PF03572">
    <property type="entry name" value="Peptidase_S41"/>
    <property type="match status" value="1"/>
</dbReference>
<dbReference type="PANTHER" id="PTHR32060:SF29">
    <property type="entry name" value="CARBOXY-TERMINAL PROCESSING PROTEASE CTPB"/>
    <property type="match status" value="1"/>
</dbReference>
<evidence type="ECO:0000256" key="4">
    <source>
        <dbReference type="ARBA" id="ARBA00022825"/>
    </source>
</evidence>
<keyword evidence="6" id="KW-0472">Membrane</keyword>
<evidence type="ECO:0000256" key="1">
    <source>
        <dbReference type="ARBA" id="ARBA00009179"/>
    </source>
</evidence>
<organism evidence="8 9">
    <name type="scientific">Cohnella boryungensis</name>
    <dbReference type="NCBI Taxonomy" id="768479"/>
    <lineage>
        <taxon>Bacteria</taxon>
        <taxon>Bacillati</taxon>
        <taxon>Bacillota</taxon>
        <taxon>Bacilli</taxon>
        <taxon>Bacillales</taxon>
        <taxon>Paenibacillaceae</taxon>
        <taxon>Cohnella</taxon>
    </lineage>
</organism>
<dbReference type="Gene3D" id="2.30.42.10">
    <property type="match status" value="1"/>
</dbReference>
<keyword evidence="2 5" id="KW-0645">Protease</keyword>
<dbReference type="InterPro" id="IPR005151">
    <property type="entry name" value="Tail-specific_protease"/>
</dbReference>
<dbReference type="PROSITE" id="PS50106">
    <property type="entry name" value="PDZ"/>
    <property type="match status" value="1"/>
</dbReference>
<comment type="similarity">
    <text evidence="1 5">Belongs to the peptidase S41A family.</text>
</comment>
<dbReference type="Pfam" id="PF17820">
    <property type="entry name" value="PDZ_6"/>
    <property type="match status" value="1"/>
</dbReference>
<dbReference type="InterPro" id="IPR036365">
    <property type="entry name" value="PGBD-like_sf"/>
</dbReference>
<feature type="transmembrane region" description="Helical" evidence="6">
    <location>
        <begin position="32"/>
        <end position="51"/>
    </location>
</feature>
<evidence type="ECO:0000259" key="7">
    <source>
        <dbReference type="PROSITE" id="PS50106"/>
    </source>
</evidence>
<dbReference type="InterPro" id="IPR001478">
    <property type="entry name" value="PDZ"/>
</dbReference>
<dbReference type="CDD" id="cd07560">
    <property type="entry name" value="Peptidase_S41_CPP"/>
    <property type="match status" value="1"/>
</dbReference>
<sequence>MYKADNWNKLDIIYYYRVFGGVRFVWFRGRTVAALLVLTTVVACSATYALLELPDWKLGSSGVSGKEAGQAALREEEVNKLNKAVSLIERRFLLPTDRNRLLDGAVNGMVESLSDPYSVYKPEEEAEKFNDALQGAFTGIGAELRVENGAVIVESPIRGSPAERAGLQPLDVLLSINGESLQGLTLSEAVTKIRGPKGTKAKLKVQRSGLAEPLDLELVRDRIDLETVHSEMSEDGIGYLTINQFTEDTSAQVAQELKALEARGLKVLLLDVRDNPGGYLQSVVEVADQLLEQGQPIVQSEYRDGERKTDVAQNGAKNDRRYPLVVLMNKGSASAAEILAGALKQSGGAVLIGETTYGKGTVQVPFNGELGDRSLIKLTVYKWLLPDGTWINGEGIKPDIPVAQPDYFQAWRLPRDIELKYDTTGESVSNLQSILAGVGYPADRKDGYFSEETKRAVERFQTSESLPVTGEVDAKTAQRLEERLYAGIQKRENDAQWQAAMNKARELRASAP</sequence>
<dbReference type="PANTHER" id="PTHR32060">
    <property type="entry name" value="TAIL-SPECIFIC PROTEASE"/>
    <property type="match status" value="1"/>
</dbReference>
<reference evidence="9" key="1">
    <citation type="journal article" date="2019" name="Int. J. Syst. Evol. Microbiol.">
        <title>The Global Catalogue of Microorganisms (GCM) 10K type strain sequencing project: providing services to taxonomists for standard genome sequencing and annotation.</title>
        <authorList>
            <consortium name="The Broad Institute Genomics Platform"/>
            <consortium name="The Broad Institute Genome Sequencing Center for Infectious Disease"/>
            <person name="Wu L."/>
            <person name="Ma J."/>
        </authorList>
    </citation>
    <scope>NUCLEOTIDE SEQUENCE [LARGE SCALE GENOMIC DNA]</scope>
    <source>
        <strain evidence="9">CGMCC 4.1641</strain>
    </source>
</reference>
<evidence type="ECO:0000256" key="3">
    <source>
        <dbReference type="ARBA" id="ARBA00022801"/>
    </source>
</evidence>
<dbReference type="Gene3D" id="1.10.101.10">
    <property type="entry name" value="PGBD-like superfamily/PGBD"/>
    <property type="match status" value="1"/>
</dbReference>
<keyword evidence="4 5" id="KW-0720">Serine protease</keyword>
<dbReference type="InterPro" id="IPR004447">
    <property type="entry name" value="Peptidase_S41A"/>
</dbReference>
<gene>
    <name evidence="8" type="ORF">ACFO1S_07990</name>
</gene>
<feature type="domain" description="PDZ" evidence="7">
    <location>
        <begin position="134"/>
        <end position="194"/>
    </location>
</feature>
<name>A0ABV8S8N5_9BACL</name>
<comment type="caution">
    <text evidence="8">The sequence shown here is derived from an EMBL/GenBank/DDBJ whole genome shotgun (WGS) entry which is preliminary data.</text>
</comment>
<dbReference type="InterPro" id="IPR036034">
    <property type="entry name" value="PDZ_sf"/>
</dbReference>